<dbReference type="NCBIfam" id="NF047421">
    <property type="entry name" value="YfmH_fam"/>
    <property type="match status" value="1"/>
</dbReference>
<protein>
    <submittedName>
        <fullName evidence="3">Peptidase, M16 family</fullName>
    </submittedName>
</protein>
<dbReference type="Gene3D" id="3.30.830.10">
    <property type="entry name" value="Metalloenzyme, LuxS/M16 peptidase-like"/>
    <property type="match status" value="2"/>
</dbReference>
<dbReference type="Proteomes" id="UP000195918">
    <property type="component" value="Unassembled WGS sequence"/>
</dbReference>
<name>A0A1X6WL84_9ENTE</name>
<dbReference type="InterPro" id="IPR007863">
    <property type="entry name" value="Peptidase_M16_C"/>
</dbReference>
<dbReference type="EMBL" id="FWFD01000007">
    <property type="protein sequence ID" value="SLM85020.1"/>
    <property type="molecule type" value="Genomic_DNA"/>
</dbReference>
<accession>A0A1X6WL84</accession>
<evidence type="ECO:0000259" key="2">
    <source>
        <dbReference type="Pfam" id="PF05193"/>
    </source>
</evidence>
<gene>
    <name evidence="3" type="ORF">FM121_02915</name>
</gene>
<proteinExistence type="predicted"/>
<dbReference type="AlphaFoldDB" id="A0A1X6WL84"/>
<dbReference type="SUPFAM" id="SSF63411">
    <property type="entry name" value="LuxS/MPP-like metallohydrolase"/>
    <property type="match status" value="2"/>
</dbReference>
<dbReference type="PANTHER" id="PTHR11851:SF134">
    <property type="entry name" value="ZINC-DEPENDENT PROTEASE"/>
    <property type="match status" value="1"/>
</dbReference>
<feature type="domain" description="Peptidase M16 C-terminal" evidence="2">
    <location>
        <begin position="182"/>
        <end position="365"/>
    </location>
</feature>
<keyword evidence="4" id="KW-1185">Reference proteome</keyword>
<dbReference type="OrthoDB" id="9811314at2"/>
<dbReference type="PANTHER" id="PTHR11851">
    <property type="entry name" value="METALLOPROTEASE"/>
    <property type="match status" value="1"/>
</dbReference>
<evidence type="ECO:0000259" key="1">
    <source>
        <dbReference type="Pfam" id="PF00675"/>
    </source>
</evidence>
<evidence type="ECO:0000313" key="4">
    <source>
        <dbReference type="Proteomes" id="UP000195918"/>
    </source>
</evidence>
<evidence type="ECO:0000313" key="3">
    <source>
        <dbReference type="EMBL" id="SLM85020.1"/>
    </source>
</evidence>
<dbReference type="Pfam" id="PF05193">
    <property type="entry name" value="Peptidase_M16_C"/>
    <property type="match status" value="1"/>
</dbReference>
<feature type="domain" description="Peptidase M16 N-terminal" evidence="1">
    <location>
        <begin position="64"/>
        <end position="176"/>
    </location>
</feature>
<dbReference type="InterPro" id="IPR011765">
    <property type="entry name" value="Pept_M16_N"/>
</dbReference>
<organism evidence="3 4">
    <name type="scientific">Vagococcus fluvialis bH819</name>
    <dbReference type="NCBI Taxonomy" id="1255619"/>
    <lineage>
        <taxon>Bacteria</taxon>
        <taxon>Bacillati</taxon>
        <taxon>Bacillota</taxon>
        <taxon>Bacilli</taxon>
        <taxon>Lactobacillales</taxon>
        <taxon>Enterococcaceae</taxon>
        <taxon>Vagococcus</taxon>
    </lineage>
</organism>
<dbReference type="GO" id="GO:0046872">
    <property type="term" value="F:metal ion binding"/>
    <property type="evidence" value="ECO:0007669"/>
    <property type="project" value="InterPro"/>
</dbReference>
<dbReference type="Pfam" id="PF00675">
    <property type="entry name" value="Peptidase_M16"/>
    <property type="match status" value="1"/>
</dbReference>
<sequence>MMKKIFYPSINETLYTGTLDNGLEVTLLPKLDFHKTYGLFTTNYGSIDNDFVPLGQDNFTKVPDGIAHFLEHKLFEKEDEDVFQKFGKQGASSNAFTSFTRTSYLFSSTDNTLKNIQTLLDFVQDPYFTEESVNKEKGIIAQEIRMYQDDPNWRLYFGIINNLYPKHPLHIDIAGTEESINRITAEDLYLCYNTFYHPSNMNLFIVGNLEPERLMTFIKENQAQKEFVPSQSIKRRFPIETSNEIIKEDRIELSVNRPKAIVGLKGLDTVPEDGFERLKYQTSLQLLLHLLFGDTSESYLEMYNDVLIDDSFSYEFTLDRSFHFADFSTDTSEPERFANQMINLILKSKDSPELNERNLNLAKRKMMGRHLQSLDSLEYIANQFSTMKFGETTLFDFAEVIDSIELKDLLVVQENFVRPEGLSRFFIYPKQR</sequence>
<dbReference type="InterPro" id="IPR050361">
    <property type="entry name" value="MPP/UQCRC_Complex"/>
</dbReference>
<dbReference type="InterPro" id="IPR011249">
    <property type="entry name" value="Metalloenz_LuxS/M16"/>
</dbReference>
<reference evidence="4" key="1">
    <citation type="submission" date="2017-02" db="EMBL/GenBank/DDBJ databases">
        <authorList>
            <person name="Dridi B."/>
        </authorList>
    </citation>
    <scope>NUCLEOTIDE SEQUENCE [LARGE SCALE GENOMIC DNA]</scope>
    <source>
        <strain evidence="4">bH819</strain>
    </source>
</reference>